<dbReference type="PANTHER" id="PTHR31514">
    <property type="entry name" value="MUSCULAR LMNA-INTERACTING PROTEIN MLIP"/>
    <property type="match status" value="1"/>
</dbReference>
<organism evidence="2 3">
    <name type="scientific">Geotrypetes seraphini</name>
    <name type="common">Gaboon caecilian</name>
    <name type="synonym">Caecilia seraphini</name>
    <dbReference type="NCBI Taxonomy" id="260995"/>
    <lineage>
        <taxon>Eukaryota</taxon>
        <taxon>Metazoa</taxon>
        <taxon>Chordata</taxon>
        <taxon>Craniata</taxon>
        <taxon>Vertebrata</taxon>
        <taxon>Euteleostomi</taxon>
        <taxon>Amphibia</taxon>
        <taxon>Gymnophiona</taxon>
        <taxon>Geotrypetes</taxon>
    </lineage>
</organism>
<protein>
    <submittedName>
        <fullName evidence="3">Muscular LMNA-interacting protein isoform X1</fullName>
    </submittedName>
</protein>
<keyword evidence="2" id="KW-1185">Reference proteome</keyword>
<feature type="region of interest" description="Disordered" evidence="1">
    <location>
        <begin position="103"/>
        <end position="127"/>
    </location>
</feature>
<feature type="region of interest" description="Disordered" evidence="1">
    <location>
        <begin position="254"/>
        <end position="282"/>
    </location>
</feature>
<feature type="region of interest" description="Disordered" evidence="1">
    <location>
        <begin position="692"/>
        <end position="746"/>
    </location>
</feature>
<feature type="region of interest" description="Disordered" evidence="1">
    <location>
        <begin position="441"/>
        <end position="462"/>
    </location>
</feature>
<dbReference type="InterPro" id="IPR029331">
    <property type="entry name" value="MLIP"/>
</dbReference>
<feature type="compositionally biased region" description="Low complexity" evidence="1">
    <location>
        <begin position="713"/>
        <end position="741"/>
    </location>
</feature>
<dbReference type="FunCoup" id="A0A6P8QJ38">
    <property type="interactions" value="209"/>
</dbReference>
<sequence>MELRKNEAGTSSKLLKKLTDVPFTKKRGYDFLVTEPEALSNELGSKPLAFTFIPSVRRLPAHFQIVKPSKVTFAPAEEPKRDRSKEIVSKTAVFSDHLVLGSGAMQDSPSHRSHSNQQERECTVSKAEEMPKNDVYQAEFVMITDSDGEGEIIARNNVKQPMVIAVITDHRQARIQSLDGPWDSTGKTYAAEMTTGAQSVSKHHHNELRQQKQSQLMSSLSTTDHLSHKAPDIYIVPPTNQKIGYDFANLNQVSSEESYRKGQSPSGPSNQDSSAFFKATGHSPSCSINHESEALISRSSMLNPPSNSKLPITIQMKAYTIPNSFYNIHEKTSVGPRKNQIPLLHFSSETELSNLGAQSPSSYPLRRSRTLSPVSIQVTTHSLSPSPKPMEPHFYGSSSTIYSTNESFSPLSSNTNLSRSGIKSSLPARLSFLTSILKSQKSTDHKTFSPEPSFSNIASTSLGSPLPEQMSKLSPIISKKSPSRFTPDQKESQKSFFYDQSHNQSKLLPLPSELKVHMASISPTKWHRDLSPSRERGRLSAMSSSREKVIFPAQFQTYSPQTSSPTPRCISPLHLKPPLKKDTQHSAKRSSMPIKSRKVTLVSPSMSSTASLSFSPTTQRVTLPLTPEKSPSPSKFFQSAPFLRKQAQLSLPTQELNGTFSHSDYRSSLPMTYNTHSYSPYLTSLSASSNYRPYSVSPRPGQSPTASITQCTSPIPIYSPSSHSALSRSSDLSSSLSLPQSPDHETKKIKEYKIKSSYKALAAIPTNTLLLEQKALDEPVKTLDDIETDKMDTHSQLYSPAQLRQQTEEVCAAIDKVLQEPLPMHHHDIASTSPQGLDIPKMAMTVPKAAGRETRYAVLCSPVPTSTKSQMTKPGVIHSVPLKAKIMLKKEEGCRPNPFKKYVEGTSESEMQHLRHSTTWENKSELRQYDGNGRKSKGTCQRNERTPYSRQLLLIREDMENTSAKQSKGKK</sequence>
<dbReference type="Pfam" id="PF15274">
    <property type="entry name" value="MLIP"/>
    <property type="match status" value="1"/>
</dbReference>
<feature type="region of interest" description="Disordered" evidence="1">
    <location>
        <begin position="927"/>
        <end position="948"/>
    </location>
</feature>
<dbReference type="Proteomes" id="UP000515159">
    <property type="component" value="Chromosome 3"/>
</dbReference>
<dbReference type="RefSeq" id="XP_033795865.1">
    <property type="nucleotide sequence ID" value="XM_033939974.1"/>
</dbReference>
<feature type="compositionally biased region" description="Polar residues" evidence="1">
    <location>
        <begin position="254"/>
        <end position="274"/>
    </location>
</feature>
<dbReference type="InParanoid" id="A0A6P8QJ38"/>
<evidence type="ECO:0000313" key="2">
    <source>
        <dbReference type="Proteomes" id="UP000515159"/>
    </source>
</evidence>
<dbReference type="AlphaFoldDB" id="A0A6P8QJ38"/>
<gene>
    <name evidence="3" type="primary">MLIP</name>
</gene>
<evidence type="ECO:0000313" key="3">
    <source>
        <dbReference type="RefSeq" id="XP_033795865.1"/>
    </source>
</evidence>
<accession>A0A6P8QJ38</accession>
<dbReference type="OrthoDB" id="9907594at2759"/>
<feature type="compositionally biased region" description="Polar residues" evidence="1">
    <location>
        <begin position="450"/>
        <end position="462"/>
    </location>
</feature>
<reference evidence="3" key="1">
    <citation type="submission" date="2025-08" db="UniProtKB">
        <authorList>
            <consortium name="RefSeq"/>
        </authorList>
    </citation>
    <scope>IDENTIFICATION</scope>
</reference>
<dbReference type="PANTHER" id="PTHR31514:SF1">
    <property type="entry name" value="MUSCULAR LMNA-INTERACTING PROTEIN"/>
    <property type="match status" value="1"/>
</dbReference>
<feature type="region of interest" description="Disordered" evidence="1">
    <location>
        <begin position="558"/>
        <end position="602"/>
    </location>
</feature>
<feature type="compositionally biased region" description="Basic and acidic residues" evidence="1">
    <location>
        <begin position="117"/>
        <end position="127"/>
    </location>
</feature>
<name>A0A6P8QJ38_GEOSA</name>
<proteinExistence type="predicted"/>
<dbReference type="KEGG" id="gsh:117358264"/>
<evidence type="ECO:0000256" key="1">
    <source>
        <dbReference type="SAM" id="MobiDB-lite"/>
    </source>
</evidence>
<feature type="compositionally biased region" description="Polar residues" evidence="1">
    <location>
        <begin position="700"/>
        <end position="712"/>
    </location>
</feature>
<dbReference type="CTD" id="90523"/>
<dbReference type="GeneID" id="117358264"/>